<comment type="caution">
    <text evidence="11">The sequence shown here is derived from an EMBL/GenBank/DDBJ whole genome shotgun (WGS) entry which is preliminary data.</text>
</comment>
<keyword evidence="6 9" id="KW-1133">Transmembrane helix</keyword>
<evidence type="ECO:0000256" key="8">
    <source>
        <dbReference type="ARBA" id="ARBA00038436"/>
    </source>
</evidence>
<dbReference type="PANTHER" id="PTHR35011">
    <property type="entry name" value="2,3-DIKETO-L-GULONATE TRAP TRANSPORTER SMALL PERMEASE PROTEIN YIAM"/>
    <property type="match status" value="1"/>
</dbReference>
<evidence type="ECO:0000256" key="9">
    <source>
        <dbReference type="RuleBase" id="RU369079"/>
    </source>
</evidence>
<proteinExistence type="inferred from homology"/>
<feature type="transmembrane region" description="Helical" evidence="9">
    <location>
        <begin position="12"/>
        <end position="36"/>
    </location>
</feature>
<feature type="transmembrane region" description="Helical" evidence="9">
    <location>
        <begin position="127"/>
        <end position="146"/>
    </location>
</feature>
<evidence type="ECO:0000256" key="4">
    <source>
        <dbReference type="ARBA" id="ARBA00022519"/>
    </source>
</evidence>
<evidence type="ECO:0000256" key="2">
    <source>
        <dbReference type="ARBA" id="ARBA00022448"/>
    </source>
</evidence>
<evidence type="ECO:0000256" key="7">
    <source>
        <dbReference type="ARBA" id="ARBA00023136"/>
    </source>
</evidence>
<dbReference type="RefSeq" id="WP_249709321.1">
    <property type="nucleotide sequence ID" value="NZ_JAMFMB010000009.1"/>
</dbReference>
<feature type="transmembrane region" description="Helical" evidence="9">
    <location>
        <begin position="48"/>
        <end position="65"/>
    </location>
</feature>
<keyword evidence="7 9" id="KW-0472">Membrane</keyword>
<feature type="transmembrane region" description="Helical" evidence="9">
    <location>
        <begin position="86"/>
        <end position="107"/>
    </location>
</feature>
<sequence>MLGKLSARFNHFELVFANLSLALLVLILATQVFFRYVLQTGLTWSEEISRFAFVWFVYISASLAAQRGTHIRVTLFMRWVPGGEKIATVMADAIWIVFNGFVVYAGILLIERTLKYPVYSTSLFLPLAWLYVIIPLAHALMILRILERQWKFWRHGIPVIADGHNAGPEDAA</sequence>
<evidence type="ECO:0000256" key="1">
    <source>
        <dbReference type="ARBA" id="ARBA00004429"/>
    </source>
</evidence>
<feature type="domain" description="Tripartite ATP-independent periplasmic transporters DctQ component" evidence="10">
    <location>
        <begin position="24"/>
        <end position="154"/>
    </location>
</feature>
<dbReference type="PANTHER" id="PTHR35011:SF2">
    <property type="entry name" value="2,3-DIKETO-L-GULONATE TRAP TRANSPORTER SMALL PERMEASE PROTEIN YIAM"/>
    <property type="match status" value="1"/>
</dbReference>
<evidence type="ECO:0000256" key="6">
    <source>
        <dbReference type="ARBA" id="ARBA00022989"/>
    </source>
</evidence>
<dbReference type="EMBL" id="JAMFMB010000009">
    <property type="protein sequence ID" value="MCL6283721.1"/>
    <property type="molecule type" value="Genomic_DNA"/>
</dbReference>
<keyword evidence="3" id="KW-1003">Cell membrane</keyword>
<accession>A0ABT0Q1G3</accession>
<dbReference type="Pfam" id="PF04290">
    <property type="entry name" value="DctQ"/>
    <property type="match status" value="1"/>
</dbReference>
<comment type="function">
    <text evidence="9">Part of the tripartite ATP-independent periplasmic (TRAP) transport system.</text>
</comment>
<comment type="subunit">
    <text evidence="9">The complex comprises the extracytoplasmic solute receptor protein and the two transmembrane proteins.</text>
</comment>
<keyword evidence="4 9" id="KW-0997">Cell inner membrane</keyword>
<keyword evidence="12" id="KW-1185">Reference proteome</keyword>
<name>A0ABT0Q1G3_9RHOB</name>
<keyword evidence="2 9" id="KW-0813">Transport</keyword>
<keyword evidence="5 9" id="KW-0812">Transmembrane</keyword>
<organism evidence="11 12">
    <name type="scientific">Ruegeria spongiae</name>
    <dbReference type="NCBI Taxonomy" id="2942209"/>
    <lineage>
        <taxon>Bacteria</taxon>
        <taxon>Pseudomonadati</taxon>
        <taxon>Pseudomonadota</taxon>
        <taxon>Alphaproteobacteria</taxon>
        <taxon>Rhodobacterales</taxon>
        <taxon>Roseobacteraceae</taxon>
        <taxon>Ruegeria</taxon>
    </lineage>
</organism>
<comment type="similarity">
    <text evidence="8 9">Belongs to the TRAP transporter small permease family.</text>
</comment>
<evidence type="ECO:0000256" key="5">
    <source>
        <dbReference type="ARBA" id="ARBA00022692"/>
    </source>
</evidence>
<comment type="subcellular location">
    <subcellularLocation>
        <location evidence="1 9">Cell inner membrane</location>
        <topology evidence="1 9">Multi-pass membrane protein</topology>
    </subcellularLocation>
</comment>
<evidence type="ECO:0000313" key="12">
    <source>
        <dbReference type="Proteomes" id="UP001203880"/>
    </source>
</evidence>
<evidence type="ECO:0000259" key="10">
    <source>
        <dbReference type="Pfam" id="PF04290"/>
    </source>
</evidence>
<dbReference type="Proteomes" id="UP001203880">
    <property type="component" value="Unassembled WGS sequence"/>
</dbReference>
<evidence type="ECO:0000256" key="3">
    <source>
        <dbReference type="ARBA" id="ARBA00022475"/>
    </source>
</evidence>
<gene>
    <name evidence="11" type="ORF">M3P21_09280</name>
</gene>
<protein>
    <recommendedName>
        <fullName evidence="9">TRAP transporter small permease protein</fullName>
    </recommendedName>
</protein>
<dbReference type="InterPro" id="IPR055348">
    <property type="entry name" value="DctQ"/>
</dbReference>
<reference evidence="11" key="1">
    <citation type="submission" date="2022-05" db="EMBL/GenBank/DDBJ databases">
        <authorList>
            <person name="Park J.-S."/>
        </authorList>
    </citation>
    <scope>NUCLEOTIDE SEQUENCE</scope>
    <source>
        <strain evidence="11">2012CJ41-6</strain>
    </source>
</reference>
<evidence type="ECO:0000313" key="11">
    <source>
        <dbReference type="EMBL" id="MCL6283721.1"/>
    </source>
</evidence>
<dbReference type="InterPro" id="IPR007387">
    <property type="entry name" value="TRAP_DctQ"/>
</dbReference>